<dbReference type="InterPro" id="IPR020846">
    <property type="entry name" value="MFS_dom"/>
</dbReference>
<dbReference type="Pfam" id="PF07690">
    <property type="entry name" value="MFS_1"/>
    <property type="match status" value="1"/>
</dbReference>
<organism evidence="9 10">
    <name type="scientific">Aureimonas jatrophae</name>
    <dbReference type="NCBI Taxonomy" id="1166073"/>
    <lineage>
        <taxon>Bacteria</taxon>
        <taxon>Pseudomonadati</taxon>
        <taxon>Pseudomonadota</taxon>
        <taxon>Alphaproteobacteria</taxon>
        <taxon>Hyphomicrobiales</taxon>
        <taxon>Aurantimonadaceae</taxon>
        <taxon>Aureimonas</taxon>
    </lineage>
</organism>
<dbReference type="AlphaFoldDB" id="A0A1H0F4D9"/>
<dbReference type="GO" id="GO:0005886">
    <property type="term" value="C:plasma membrane"/>
    <property type="evidence" value="ECO:0007669"/>
    <property type="project" value="UniProtKB-SubCell"/>
</dbReference>
<evidence type="ECO:0000256" key="7">
    <source>
        <dbReference type="SAM" id="Phobius"/>
    </source>
</evidence>
<gene>
    <name evidence="9" type="ORF">SAMN05192530_102347</name>
</gene>
<feature type="transmembrane region" description="Helical" evidence="7">
    <location>
        <begin position="187"/>
        <end position="212"/>
    </location>
</feature>
<feature type="domain" description="Major facilitator superfamily (MFS) profile" evidence="8">
    <location>
        <begin position="49"/>
        <end position="459"/>
    </location>
</feature>
<evidence type="ECO:0000259" key="8">
    <source>
        <dbReference type="PROSITE" id="PS50850"/>
    </source>
</evidence>
<sequence length="460" mass="49988">MWEKVPFFATRRVRAPTAMDDMTHTEASAERDARLINARHHGDVRSGDIAIGVIIGRTSEFFDFFVYAIASVIVFPRLVFPFVDPVTGTLYSFAIFALAFAARPLGTSIFNAIDRTYGRSAKLTLALFMLGTSTVAIGFLPSYERIGLWAAVVLTTLRVLQGIAVAGTWDGLAPLLALNAPKEKRGWYAMIPQLGAPIGLLVASLLFAFFVGNLSAADFYDWGWRYPFFVAFAINVVALFARLRIVVTPEYTRLYDERELKPVRIRETLRAQGRTVLAGAFAPLASFALFHMVTVFPLSWVFLYTREAPSRFLLLESAGAVVFTIAIMVSGNLSDRFGRARLLQVCAVAIAVFSGFAPQLLDAGLAGEAFFMLSGFALLGLSFGQSSGAVASNFQPHYRYTGSALTSDLAWIFGAGLAPLAGLVLASQFGLLAAGAYLLSGAICTLVALRFASRRNDMEV</sequence>
<comment type="subcellular location">
    <subcellularLocation>
        <location evidence="1">Cell membrane</location>
        <topology evidence="1">Multi-pass membrane protein</topology>
    </subcellularLocation>
</comment>
<feature type="transmembrane region" description="Helical" evidence="7">
    <location>
        <begin position="276"/>
        <end position="300"/>
    </location>
</feature>
<feature type="transmembrane region" description="Helical" evidence="7">
    <location>
        <begin position="64"/>
        <end position="83"/>
    </location>
</feature>
<feature type="transmembrane region" description="Helical" evidence="7">
    <location>
        <begin position="405"/>
        <end position="425"/>
    </location>
</feature>
<feature type="transmembrane region" description="Helical" evidence="7">
    <location>
        <begin position="224"/>
        <end position="243"/>
    </location>
</feature>
<evidence type="ECO:0000256" key="2">
    <source>
        <dbReference type="ARBA" id="ARBA00022448"/>
    </source>
</evidence>
<feature type="transmembrane region" description="Helical" evidence="7">
    <location>
        <begin position="312"/>
        <end position="333"/>
    </location>
</feature>
<keyword evidence="10" id="KW-1185">Reference proteome</keyword>
<dbReference type="GO" id="GO:0022857">
    <property type="term" value="F:transmembrane transporter activity"/>
    <property type="evidence" value="ECO:0007669"/>
    <property type="project" value="InterPro"/>
</dbReference>
<feature type="transmembrane region" description="Helical" evidence="7">
    <location>
        <begin position="363"/>
        <end position="384"/>
    </location>
</feature>
<reference evidence="9 10" key="1">
    <citation type="submission" date="2016-10" db="EMBL/GenBank/DDBJ databases">
        <authorList>
            <person name="de Groot N.N."/>
        </authorList>
    </citation>
    <scope>NUCLEOTIDE SEQUENCE [LARGE SCALE GENOMIC DNA]</scope>
    <source>
        <strain evidence="10">L7-484,KACC 16230,DSM 25025</strain>
    </source>
</reference>
<name>A0A1H0F4D9_9HYPH</name>
<feature type="transmembrane region" description="Helical" evidence="7">
    <location>
        <begin position="431"/>
        <end position="452"/>
    </location>
</feature>
<dbReference type="SUPFAM" id="SSF103473">
    <property type="entry name" value="MFS general substrate transporter"/>
    <property type="match status" value="1"/>
</dbReference>
<evidence type="ECO:0000256" key="6">
    <source>
        <dbReference type="ARBA" id="ARBA00023136"/>
    </source>
</evidence>
<keyword evidence="3" id="KW-1003">Cell membrane</keyword>
<dbReference type="PROSITE" id="PS50850">
    <property type="entry name" value="MFS"/>
    <property type="match status" value="1"/>
</dbReference>
<dbReference type="InterPro" id="IPR036259">
    <property type="entry name" value="MFS_trans_sf"/>
</dbReference>
<accession>A0A1H0F4D9</accession>
<feature type="transmembrane region" description="Helical" evidence="7">
    <location>
        <begin position="123"/>
        <end position="140"/>
    </location>
</feature>
<evidence type="ECO:0000256" key="3">
    <source>
        <dbReference type="ARBA" id="ARBA00022475"/>
    </source>
</evidence>
<dbReference type="PANTHER" id="PTHR43045:SF2">
    <property type="entry name" value="INNER MEMBRANE METABOLITE TRANSPORT PROTEIN YHJE"/>
    <property type="match status" value="1"/>
</dbReference>
<dbReference type="STRING" id="1166073.SAMN05192530_102347"/>
<dbReference type="Proteomes" id="UP000198793">
    <property type="component" value="Unassembled WGS sequence"/>
</dbReference>
<keyword evidence="5 7" id="KW-1133">Transmembrane helix</keyword>
<dbReference type="InterPro" id="IPR011701">
    <property type="entry name" value="MFS"/>
</dbReference>
<dbReference type="Gene3D" id="1.20.1250.20">
    <property type="entry name" value="MFS general substrate transporter like domains"/>
    <property type="match status" value="2"/>
</dbReference>
<evidence type="ECO:0000256" key="4">
    <source>
        <dbReference type="ARBA" id="ARBA00022692"/>
    </source>
</evidence>
<evidence type="ECO:0000256" key="1">
    <source>
        <dbReference type="ARBA" id="ARBA00004651"/>
    </source>
</evidence>
<keyword evidence="4 7" id="KW-0812">Transmembrane</keyword>
<evidence type="ECO:0000313" key="9">
    <source>
        <dbReference type="EMBL" id="SDN89416.1"/>
    </source>
</evidence>
<keyword evidence="2" id="KW-0813">Transport</keyword>
<feature type="transmembrane region" description="Helical" evidence="7">
    <location>
        <begin position="89"/>
        <end position="111"/>
    </location>
</feature>
<dbReference type="PANTHER" id="PTHR43045">
    <property type="entry name" value="SHIKIMATE TRANSPORTER"/>
    <property type="match status" value="1"/>
</dbReference>
<feature type="transmembrane region" description="Helical" evidence="7">
    <location>
        <begin position="340"/>
        <end position="357"/>
    </location>
</feature>
<protein>
    <submittedName>
        <fullName evidence="9">Predicted arabinose efflux permease, MFS family</fullName>
    </submittedName>
</protein>
<keyword evidence="6 7" id="KW-0472">Membrane</keyword>
<evidence type="ECO:0000313" key="10">
    <source>
        <dbReference type="Proteomes" id="UP000198793"/>
    </source>
</evidence>
<proteinExistence type="predicted"/>
<evidence type="ECO:0000256" key="5">
    <source>
        <dbReference type="ARBA" id="ARBA00022989"/>
    </source>
</evidence>
<dbReference type="EMBL" id="FNIT01000002">
    <property type="protein sequence ID" value="SDN89416.1"/>
    <property type="molecule type" value="Genomic_DNA"/>
</dbReference>